<gene>
    <name evidence="1" type="ORF">CA85_37020</name>
</gene>
<dbReference type="AlphaFoldDB" id="A0A5C5XPR7"/>
<dbReference type="OrthoDB" id="277677at2"/>
<dbReference type="RefSeq" id="WP_146392629.1">
    <property type="nucleotide sequence ID" value="NZ_SJPK01000010.1"/>
</dbReference>
<organism evidence="1 2">
    <name type="scientific">Allorhodopirellula solitaria</name>
    <dbReference type="NCBI Taxonomy" id="2527987"/>
    <lineage>
        <taxon>Bacteria</taxon>
        <taxon>Pseudomonadati</taxon>
        <taxon>Planctomycetota</taxon>
        <taxon>Planctomycetia</taxon>
        <taxon>Pirellulales</taxon>
        <taxon>Pirellulaceae</taxon>
        <taxon>Allorhodopirellula</taxon>
    </lineage>
</organism>
<accession>A0A5C5XPR7</accession>
<evidence type="ECO:0000313" key="1">
    <source>
        <dbReference type="EMBL" id="TWT64569.1"/>
    </source>
</evidence>
<sequence>MNKSFITYYRGNKQLHTSKLNGFPFVSFGDRVGEVNGATWFNSVTITIGGKRQRVVTANDFDGPVAICFETKGQTPKWFGLADTTTPRTHISSPVLAEHREDPYVQEISA</sequence>
<dbReference type="Proteomes" id="UP000318053">
    <property type="component" value="Unassembled WGS sequence"/>
</dbReference>
<reference evidence="1 2" key="1">
    <citation type="submission" date="2019-02" db="EMBL/GenBank/DDBJ databases">
        <title>Deep-cultivation of Planctomycetes and their phenomic and genomic characterization uncovers novel biology.</title>
        <authorList>
            <person name="Wiegand S."/>
            <person name="Jogler M."/>
            <person name="Boedeker C."/>
            <person name="Pinto D."/>
            <person name="Vollmers J."/>
            <person name="Rivas-Marin E."/>
            <person name="Kohn T."/>
            <person name="Peeters S.H."/>
            <person name="Heuer A."/>
            <person name="Rast P."/>
            <person name="Oberbeckmann S."/>
            <person name="Bunk B."/>
            <person name="Jeske O."/>
            <person name="Meyerdierks A."/>
            <person name="Storesund J.E."/>
            <person name="Kallscheuer N."/>
            <person name="Luecker S."/>
            <person name="Lage O.M."/>
            <person name="Pohl T."/>
            <person name="Merkel B.J."/>
            <person name="Hornburger P."/>
            <person name="Mueller R.-W."/>
            <person name="Bruemmer F."/>
            <person name="Labrenz M."/>
            <person name="Spormann A.M."/>
            <person name="Op Den Camp H."/>
            <person name="Overmann J."/>
            <person name="Amann R."/>
            <person name="Jetten M.S.M."/>
            <person name="Mascher T."/>
            <person name="Medema M.H."/>
            <person name="Devos D.P."/>
            <person name="Kaster A.-K."/>
            <person name="Ovreas L."/>
            <person name="Rohde M."/>
            <person name="Galperin M.Y."/>
            <person name="Jogler C."/>
        </authorList>
    </citation>
    <scope>NUCLEOTIDE SEQUENCE [LARGE SCALE GENOMIC DNA]</scope>
    <source>
        <strain evidence="1 2">CA85</strain>
    </source>
</reference>
<dbReference type="EMBL" id="SJPK01000010">
    <property type="protein sequence ID" value="TWT64569.1"/>
    <property type="molecule type" value="Genomic_DNA"/>
</dbReference>
<evidence type="ECO:0000313" key="2">
    <source>
        <dbReference type="Proteomes" id="UP000318053"/>
    </source>
</evidence>
<comment type="caution">
    <text evidence="1">The sequence shown here is derived from an EMBL/GenBank/DDBJ whole genome shotgun (WGS) entry which is preliminary data.</text>
</comment>
<proteinExistence type="predicted"/>
<keyword evidence="2" id="KW-1185">Reference proteome</keyword>
<protein>
    <submittedName>
        <fullName evidence="1">Uncharacterized protein</fullName>
    </submittedName>
</protein>
<name>A0A5C5XPR7_9BACT</name>